<dbReference type="EMBL" id="FQ032807">
    <property type="protein sequence ID" value="CBL87089.1"/>
    <property type="molecule type" value="Genomic_DNA"/>
</dbReference>
<evidence type="ECO:0000313" key="2">
    <source>
        <dbReference type="EMBL" id="CBL87089.1"/>
    </source>
</evidence>
<sequence>MKKVFTVFSFLISSLVFSQNFYWYDVMLEVDSKDVSTVAGLVDGFYSSHPKPSNVKVEFSSIPLKGTSEKATHMIGITSESSQSLADYRNSLKGGDWDLYISKMSNYVKSSRAAAGRDLITNGSETSYPIGQAWVFKVKNLQLNTMVQAFGKLIKSYKFDGFVGMGQIVHGTDNGESLYIYGTYSDLNSAFNFGPQSKNDTAAFAEFSKTLDTVEFSKSFTRVLIKGY</sequence>
<gene>
    <name evidence="2" type="ORF">S3_805_0024</name>
</gene>
<feature type="signal peptide" evidence="1">
    <location>
        <begin position="1"/>
        <end position="18"/>
    </location>
</feature>
<feature type="chain" id="PRO_5003311303" evidence="1">
    <location>
        <begin position="19"/>
        <end position="228"/>
    </location>
</feature>
<reference evidence="2" key="2">
    <citation type="journal article" date="2012" name="Environ. Microbiol.">
        <title>Genomic content of uncultured Bacteroidetes from contrasting oceanic provinces in the North Atlantic Ocean.</title>
        <authorList>
            <person name="Gomez-Pereira P.R."/>
            <person name="Schuler M."/>
            <person name="Fuchs B.M."/>
            <person name="Bennke C."/>
            <person name="Teeling H."/>
            <person name="Waldmann J."/>
            <person name="Richter M."/>
            <person name="Barbe V."/>
            <person name="Bataille E."/>
            <person name="Glockner F.O."/>
            <person name="Amann R."/>
        </authorList>
    </citation>
    <scope>NUCLEOTIDE SEQUENCE</scope>
</reference>
<dbReference type="AlphaFoldDB" id="F4MLS6"/>
<accession>F4MLS6</accession>
<name>F4MLS6_9BACT</name>
<keyword evidence="1" id="KW-0732">Signal</keyword>
<reference evidence="2" key="1">
    <citation type="submission" date="2010-05" db="EMBL/GenBank/DDBJ databases">
        <authorList>
            <person name="Genoscope - CEA"/>
        </authorList>
    </citation>
    <scope>NUCLEOTIDE SEQUENCE</scope>
</reference>
<evidence type="ECO:0000256" key="1">
    <source>
        <dbReference type="SAM" id="SignalP"/>
    </source>
</evidence>
<organism evidence="2">
    <name type="scientific">uncultured Flavobacteriia bacterium</name>
    <dbReference type="NCBI Taxonomy" id="212695"/>
    <lineage>
        <taxon>Bacteria</taxon>
        <taxon>Pseudomonadati</taxon>
        <taxon>Bacteroidota</taxon>
        <taxon>Flavobacteriia</taxon>
        <taxon>environmental samples</taxon>
    </lineage>
</organism>
<protein>
    <submittedName>
        <fullName evidence="2">Secreted protein</fullName>
    </submittedName>
</protein>
<proteinExistence type="predicted"/>